<dbReference type="GO" id="GO:0005975">
    <property type="term" value="P:carbohydrate metabolic process"/>
    <property type="evidence" value="ECO:0007669"/>
    <property type="project" value="InterPro"/>
</dbReference>
<gene>
    <name evidence="12" type="ORF">BP6252_06471</name>
</gene>
<dbReference type="Proteomes" id="UP000256645">
    <property type="component" value="Unassembled WGS sequence"/>
</dbReference>
<keyword evidence="7" id="KW-0325">Glycoprotein</keyword>
<keyword evidence="8 10" id="KW-0326">Glycosidase</keyword>
<comment type="subcellular location">
    <subcellularLocation>
        <location evidence="1">Secreted</location>
    </subcellularLocation>
</comment>
<evidence type="ECO:0000256" key="8">
    <source>
        <dbReference type="ARBA" id="ARBA00023295"/>
    </source>
</evidence>
<dbReference type="OrthoDB" id="2268901at2759"/>
<dbReference type="GO" id="GO:0005576">
    <property type="term" value="C:extracellular region"/>
    <property type="evidence" value="ECO:0007669"/>
    <property type="project" value="UniProtKB-SubCell"/>
</dbReference>
<evidence type="ECO:0000256" key="2">
    <source>
        <dbReference type="ARBA" id="ARBA00008834"/>
    </source>
</evidence>
<feature type="chain" id="PRO_5017557488" evidence="11">
    <location>
        <begin position="21"/>
        <end position="583"/>
    </location>
</feature>
<comment type="similarity">
    <text evidence="2 10">Belongs to the glycosyl hydrolase 28 family.</text>
</comment>
<evidence type="ECO:0000256" key="3">
    <source>
        <dbReference type="ARBA" id="ARBA00022525"/>
    </source>
</evidence>
<comment type="caution">
    <text evidence="12">The sequence shown here is derived from an EMBL/GenBank/DDBJ whole genome shotgun (WGS) entry which is preliminary data.</text>
</comment>
<dbReference type="GO" id="GO:0046576">
    <property type="term" value="F:rhamnogalacturonan alpha-L-rhamnopyranosyl-(1-&gt;4)-alpha-D-galactopyranosyluronide lyase activity"/>
    <property type="evidence" value="ECO:0007669"/>
    <property type="project" value="UniProtKB-ARBA"/>
</dbReference>
<keyword evidence="13" id="KW-1185">Reference proteome</keyword>
<evidence type="ECO:0000256" key="5">
    <source>
        <dbReference type="ARBA" id="ARBA00022801"/>
    </source>
</evidence>
<keyword evidence="6" id="KW-1015">Disulfide bond</keyword>
<evidence type="ECO:0000256" key="11">
    <source>
        <dbReference type="SAM" id="SignalP"/>
    </source>
</evidence>
<dbReference type="Pfam" id="PF00295">
    <property type="entry name" value="Glyco_hydro_28"/>
    <property type="match status" value="1"/>
</dbReference>
<dbReference type="AlphaFoldDB" id="A0A3D8RMQ0"/>
<dbReference type="Gene3D" id="2.160.20.10">
    <property type="entry name" value="Single-stranded right-handed beta-helix, Pectin lyase-like"/>
    <property type="match status" value="1"/>
</dbReference>
<evidence type="ECO:0000313" key="13">
    <source>
        <dbReference type="Proteomes" id="UP000256645"/>
    </source>
</evidence>
<organism evidence="12 13">
    <name type="scientific">Coleophoma cylindrospora</name>
    <dbReference type="NCBI Taxonomy" id="1849047"/>
    <lineage>
        <taxon>Eukaryota</taxon>
        <taxon>Fungi</taxon>
        <taxon>Dikarya</taxon>
        <taxon>Ascomycota</taxon>
        <taxon>Pezizomycotina</taxon>
        <taxon>Leotiomycetes</taxon>
        <taxon>Helotiales</taxon>
        <taxon>Dermateaceae</taxon>
        <taxon>Coleophoma</taxon>
    </lineage>
</organism>
<dbReference type="SUPFAM" id="SSF51126">
    <property type="entry name" value="Pectin lyase-like"/>
    <property type="match status" value="1"/>
</dbReference>
<dbReference type="STRING" id="1849047.A0A3D8RMQ0"/>
<name>A0A3D8RMQ0_9HELO</name>
<keyword evidence="4 11" id="KW-0732">Signal</keyword>
<evidence type="ECO:0000256" key="4">
    <source>
        <dbReference type="ARBA" id="ARBA00022729"/>
    </source>
</evidence>
<dbReference type="GO" id="GO:0004650">
    <property type="term" value="F:polygalacturonase activity"/>
    <property type="evidence" value="ECO:0007669"/>
    <property type="project" value="InterPro"/>
</dbReference>
<evidence type="ECO:0000256" key="6">
    <source>
        <dbReference type="ARBA" id="ARBA00023157"/>
    </source>
</evidence>
<feature type="signal peptide" evidence="11">
    <location>
        <begin position="1"/>
        <end position="20"/>
    </location>
</feature>
<dbReference type="InterPro" id="IPR012334">
    <property type="entry name" value="Pectin_lyas_fold"/>
</dbReference>
<accession>A0A3D8RMQ0</accession>
<evidence type="ECO:0000256" key="9">
    <source>
        <dbReference type="ARBA" id="ARBA00023316"/>
    </source>
</evidence>
<evidence type="ECO:0000256" key="10">
    <source>
        <dbReference type="RuleBase" id="RU361169"/>
    </source>
</evidence>
<keyword evidence="5 10" id="KW-0378">Hydrolase</keyword>
<keyword evidence="9" id="KW-0961">Cell wall biogenesis/degradation</keyword>
<reference evidence="12 13" key="1">
    <citation type="journal article" date="2018" name="IMA Fungus">
        <title>IMA Genome-F 9: Draft genome sequence of Annulohypoxylon stygium, Aspergillus mulundensis, Berkeleyomyces basicola (syn. Thielaviopsis basicola), Ceratocystis smalleyi, two Cercospora beticola strains, Coleophoma cylindrospora, Fusarium fracticaudum, Phialophora cf. hyalina, and Morchella septimelata.</title>
        <authorList>
            <person name="Wingfield B.D."/>
            <person name="Bills G.F."/>
            <person name="Dong Y."/>
            <person name="Huang W."/>
            <person name="Nel W.J."/>
            <person name="Swalarsk-Parry B.S."/>
            <person name="Vaghefi N."/>
            <person name="Wilken P.M."/>
            <person name="An Z."/>
            <person name="de Beer Z.W."/>
            <person name="De Vos L."/>
            <person name="Chen L."/>
            <person name="Duong T.A."/>
            <person name="Gao Y."/>
            <person name="Hammerbacher A."/>
            <person name="Kikkert J.R."/>
            <person name="Li Y."/>
            <person name="Li H."/>
            <person name="Li K."/>
            <person name="Li Q."/>
            <person name="Liu X."/>
            <person name="Ma X."/>
            <person name="Naidoo K."/>
            <person name="Pethybridge S.J."/>
            <person name="Sun J."/>
            <person name="Steenkamp E.T."/>
            <person name="van der Nest M.A."/>
            <person name="van Wyk S."/>
            <person name="Wingfield M.J."/>
            <person name="Xiong C."/>
            <person name="Yue Q."/>
            <person name="Zhang X."/>
        </authorList>
    </citation>
    <scope>NUCLEOTIDE SEQUENCE [LARGE SCALE GENOMIC DNA]</scope>
    <source>
        <strain evidence="12 13">BP6252</strain>
    </source>
</reference>
<evidence type="ECO:0000256" key="1">
    <source>
        <dbReference type="ARBA" id="ARBA00004613"/>
    </source>
</evidence>
<dbReference type="InterPro" id="IPR000743">
    <property type="entry name" value="Glyco_hydro_28"/>
</dbReference>
<evidence type="ECO:0000313" key="12">
    <source>
        <dbReference type="EMBL" id="RDW75329.1"/>
    </source>
</evidence>
<keyword evidence="3" id="KW-0964">Secreted</keyword>
<dbReference type="PANTHER" id="PTHR31736:SF19">
    <property type="entry name" value="PECTIN LYASE SUPERFAMILY PROTEIN-RELATED"/>
    <property type="match status" value="1"/>
</dbReference>
<dbReference type="InterPro" id="IPR011050">
    <property type="entry name" value="Pectin_lyase_fold/virulence"/>
</dbReference>
<proteinExistence type="inferred from homology"/>
<sequence length="583" mass="58781">MQFSTLSCLAAFLLPSLAVAQLSGTVGPSTTRASKQATVCNVLDYGGVASKTSDVGPAIASAFAACKSGGTVYIPAGDYGMSTWVTLSGGTAWALQLDGIIYRTGTAGGNMFMIEHTTDFEMYSSTSAGAIQGYGYEFHKSGTYGPRILRLYEATSFSVHDIALVDSPAFHFSLDTCDSGEIYNMIIRGGNEGGLDGIDVWSTNIWIHDIEVTNKDECVTVKSPASNILIENIYCNWSGGCAMGSLGASVAVSNVIYSNVYTSESNQMMMIKSNGGSGTVKDCQFNNFIGKSNAYSLDIDSYWSSMSAVTGSGVELSGLSFDNWTGTCSNGASRGPLKVICPAGVPCTNITISNFNMWTEAGSELINKYEAAYGTGGGLNTGSSYTSYVATSTVTAAPSGYSAATMASDLTAGLGISVSIAIPTIPTSFFPGATPYSALLKNSAGTAKAAVAASSSTATASATSSAAKVAATSSAKSSSAASSTSTKSSVATSSVAKSSAAKSSAAKSSAAKSSVAKSSAIKPAATKSAATKSAIKPAATKLVEATSSAIAESSALASSSSTTVPAASAAAAVSTAADDTCDA</sequence>
<protein>
    <submittedName>
        <fullName evidence="12">Glycoside hydrolase family 28 protein</fullName>
    </submittedName>
</protein>
<dbReference type="EMBL" id="PDLM01000006">
    <property type="protein sequence ID" value="RDW75329.1"/>
    <property type="molecule type" value="Genomic_DNA"/>
</dbReference>
<dbReference type="PANTHER" id="PTHR31736">
    <property type="match status" value="1"/>
</dbReference>
<evidence type="ECO:0000256" key="7">
    <source>
        <dbReference type="ARBA" id="ARBA00023180"/>
    </source>
</evidence>
<dbReference type="GO" id="GO:0071555">
    <property type="term" value="P:cell wall organization"/>
    <property type="evidence" value="ECO:0007669"/>
    <property type="project" value="UniProtKB-KW"/>
</dbReference>